<gene>
    <name evidence="2" type="ORF">JK364_04220</name>
</gene>
<feature type="domain" description="SsfX3-like N-terminal" evidence="1">
    <location>
        <begin position="1"/>
        <end position="68"/>
    </location>
</feature>
<dbReference type="Pfam" id="PF21181">
    <property type="entry name" value="SsfX3_N"/>
    <property type="match status" value="1"/>
</dbReference>
<dbReference type="Gene3D" id="2.60.120.260">
    <property type="entry name" value="Galactose-binding domain-like"/>
    <property type="match status" value="1"/>
</dbReference>
<organism evidence="2 3">
    <name type="scientific">Streptomyces endocoffeicus</name>
    <dbReference type="NCBI Taxonomy" id="2898945"/>
    <lineage>
        <taxon>Bacteria</taxon>
        <taxon>Bacillati</taxon>
        <taxon>Actinomycetota</taxon>
        <taxon>Actinomycetes</taxon>
        <taxon>Kitasatosporales</taxon>
        <taxon>Streptomycetaceae</taxon>
        <taxon>Streptomyces</taxon>
    </lineage>
</organism>
<protein>
    <recommendedName>
        <fullName evidence="1">SsfX3-like N-terminal domain-containing protein</fullName>
    </recommendedName>
</protein>
<keyword evidence="3" id="KW-1185">Reference proteome</keyword>
<comment type="caution">
    <text evidence="2">The sequence shown here is derived from an EMBL/GenBank/DDBJ whole genome shotgun (WGS) entry which is preliminary data.</text>
</comment>
<name>A0ABS1PGZ9_9ACTN</name>
<evidence type="ECO:0000313" key="2">
    <source>
        <dbReference type="EMBL" id="MBL1111623.1"/>
    </source>
</evidence>
<dbReference type="RefSeq" id="WP_201847614.1">
    <property type="nucleotide sequence ID" value="NZ_JAERRG010000001.1"/>
</dbReference>
<dbReference type="EMBL" id="JAERRG010000001">
    <property type="protein sequence ID" value="MBL1111623.1"/>
    <property type="molecule type" value="Genomic_DNA"/>
</dbReference>
<dbReference type="InterPro" id="IPR048977">
    <property type="entry name" value="SsfX3-like_N"/>
</dbReference>
<reference evidence="2 3" key="1">
    <citation type="submission" date="2021-01" db="EMBL/GenBank/DDBJ databases">
        <title>WGS of actinomycetes isolated from Thailand.</title>
        <authorList>
            <person name="Thawai C."/>
        </authorList>
    </citation>
    <scope>NUCLEOTIDE SEQUENCE [LARGE SCALE GENOMIC DNA]</scope>
    <source>
        <strain evidence="2 3">CA3R110</strain>
    </source>
</reference>
<proteinExistence type="predicted"/>
<accession>A0ABS1PGZ9</accession>
<sequence>MPAGVRVTLRTDSSSLVCRYQADPAPTLNGPGERARIDVVCDGRRADTVKLETHGGDAGFRCEGLPGRMAAPGH</sequence>
<evidence type="ECO:0000313" key="3">
    <source>
        <dbReference type="Proteomes" id="UP000621510"/>
    </source>
</evidence>
<dbReference type="Proteomes" id="UP000621510">
    <property type="component" value="Unassembled WGS sequence"/>
</dbReference>
<evidence type="ECO:0000259" key="1">
    <source>
        <dbReference type="Pfam" id="PF21181"/>
    </source>
</evidence>